<dbReference type="GO" id="GO:0009307">
    <property type="term" value="P:DNA restriction-modification system"/>
    <property type="evidence" value="ECO:0007669"/>
    <property type="project" value="UniProtKB-KW"/>
</dbReference>
<keyword evidence="4" id="KW-0175">Coiled coil</keyword>
<sequence length="446" mass="50848">MKSMTREYKNSDIEWYDSIPFSWKKVKIGWLFNLIASGTTPPSNNNIYYDGSIPWLNTGDLKDGEIESTTKTITEEAIKEYSTLKLYPKGSLVMAMYGATIGKLGITKFETTTNQACCVMAQPINTNSKFIFYWLMGNRKEIINLSQGGGQPNINQNIIKNLKLYLPNHDEQQAIAKYLDQKTSEIDSLIADKEKLIELLEEKRQAIITEAVTKGLNSNVKMKDSGVEWIGEIPEHWEKLRIKNVASISGRIGFRGYTTQDIVDEGNGAITLSPSNIQNGMMYYDKVTYISWDKYYESPEIMLKEGYLIFCKTGSSYGKVAILKDLYEPMTINPQLVVIKPFSILPDYLYYVLESELGKVQVELIVGGGTMPTINQEDIITMIVTFPPYEEQKQIVEFLNNKLEEILTTITDIKLQINKLKEYRQSLIYEAVTGKIDVREYKKVLS</sequence>
<name>A0A285SJY0_9BACL</name>
<dbReference type="PANTHER" id="PTHR30408">
    <property type="entry name" value="TYPE-1 RESTRICTION ENZYME ECOKI SPECIFICITY PROTEIN"/>
    <property type="match status" value="1"/>
</dbReference>
<dbReference type="RefSeq" id="WP_097073319.1">
    <property type="nucleotide sequence ID" value="NZ_OBMQ01000005.1"/>
</dbReference>
<protein>
    <submittedName>
        <fullName evidence="6">Type I restriction enzyme S subunit</fullName>
    </submittedName>
</protein>
<dbReference type="Gene3D" id="1.10.287.1120">
    <property type="entry name" value="Bipartite methylase S protein"/>
    <property type="match status" value="1"/>
</dbReference>
<dbReference type="GO" id="GO:0003677">
    <property type="term" value="F:DNA binding"/>
    <property type="evidence" value="ECO:0007669"/>
    <property type="project" value="UniProtKB-KW"/>
</dbReference>
<proteinExistence type="inferred from homology"/>
<evidence type="ECO:0000256" key="2">
    <source>
        <dbReference type="ARBA" id="ARBA00022747"/>
    </source>
</evidence>
<feature type="domain" description="Type I restriction modification DNA specificity" evidence="5">
    <location>
        <begin position="234"/>
        <end position="416"/>
    </location>
</feature>
<keyword evidence="2" id="KW-0680">Restriction system</keyword>
<dbReference type="CDD" id="cd17280">
    <property type="entry name" value="RMtype1_S_MspEN3ORF6650P_TRD2-CR2_like"/>
    <property type="match status" value="1"/>
</dbReference>
<dbReference type="Proteomes" id="UP000219636">
    <property type="component" value="Unassembled WGS sequence"/>
</dbReference>
<feature type="coiled-coil region" evidence="4">
    <location>
        <begin position="179"/>
        <end position="210"/>
    </location>
</feature>
<organism evidence="6 7">
    <name type="scientific">Ureibacillus xyleni</name>
    <dbReference type="NCBI Taxonomy" id="614648"/>
    <lineage>
        <taxon>Bacteria</taxon>
        <taxon>Bacillati</taxon>
        <taxon>Bacillota</taxon>
        <taxon>Bacilli</taxon>
        <taxon>Bacillales</taxon>
        <taxon>Caryophanaceae</taxon>
        <taxon>Ureibacillus</taxon>
    </lineage>
</organism>
<keyword evidence="3" id="KW-0238">DNA-binding</keyword>
<dbReference type="AlphaFoldDB" id="A0A285SJY0"/>
<evidence type="ECO:0000313" key="7">
    <source>
        <dbReference type="Proteomes" id="UP000219636"/>
    </source>
</evidence>
<dbReference type="OrthoDB" id="9795776at2"/>
<dbReference type="EMBL" id="OBMQ01000005">
    <property type="protein sequence ID" value="SOC08265.1"/>
    <property type="molecule type" value="Genomic_DNA"/>
</dbReference>
<reference evidence="7" key="1">
    <citation type="submission" date="2017-08" db="EMBL/GenBank/DDBJ databases">
        <authorList>
            <person name="Varghese N."/>
            <person name="Submissions S."/>
        </authorList>
    </citation>
    <scope>NUCLEOTIDE SEQUENCE [LARGE SCALE GENOMIC DNA]</scope>
    <source>
        <strain evidence="7">JC22</strain>
    </source>
</reference>
<dbReference type="PANTHER" id="PTHR30408:SF12">
    <property type="entry name" value="TYPE I RESTRICTION ENZYME MJAVIII SPECIFICITY SUBUNIT"/>
    <property type="match status" value="1"/>
</dbReference>
<dbReference type="Pfam" id="PF01420">
    <property type="entry name" value="Methylase_S"/>
    <property type="match status" value="2"/>
</dbReference>
<dbReference type="InterPro" id="IPR052021">
    <property type="entry name" value="Type-I_RS_S_subunit"/>
</dbReference>
<dbReference type="InterPro" id="IPR000055">
    <property type="entry name" value="Restrct_endonuc_typeI_TRD"/>
</dbReference>
<evidence type="ECO:0000313" key="6">
    <source>
        <dbReference type="EMBL" id="SOC08265.1"/>
    </source>
</evidence>
<gene>
    <name evidence="6" type="ORF">SAMN05880501_10550</name>
</gene>
<feature type="domain" description="Type I restriction modification DNA specificity" evidence="5">
    <location>
        <begin position="22"/>
        <end position="197"/>
    </location>
</feature>
<evidence type="ECO:0000259" key="5">
    <source>
        <dbReference type="Pfam" id="PF01420"/>
    </source>
</evidence>
<evidence type="ECO:0000256" key="1">
    <source>
        <dbReference type="ARBA" id="ARBA00010923"/>
    </source>
</evidence>
<dbReference type="SUPFAM" id="SSF116734">
    <property type="entry name" value="DNA methylase specificity domain"/>
    <property type="match status" value="2"/>
</dbReference>
<dbReference type="InterPro" id="IPR044946">
    <property type="entry name" value="Restrct_endonuc_typeI_TRD_sf"/>
</dbReference>
<comment type="similarity">
    <text evidence="1">Belongs to the type-I restriction system S methylase family.</text>
</comment>
<accession>A0A285SJY0</accession>
<keyword evidence="7" id="KW-1185">Reference proteome</keyword>
<evidence type="ECO:0000256" key="4">
    <source>
        <dbReference type="SAM" id="Coils"/>
    </source>
</evidence>
<dbReference type="Gene3D" id="3.90.220.20">
    <property type="entry name" value="DNA methylase specificity domains"/>
    <property type="match status" value="2"/>
</dbReference>
<evidence type="ECO:0000256" key="3">
    <source>
        <dbReference type="ARBA" id="ARBA00023125"/>
    </source>
</evidence>